<feature type="signal peptide" evidence="1">
    <location>
        <begin position="1"/>
        <end position="24"/>
    </location>
</feature>
<reference evidence="2 3" key="1">
    <citation type="submission" date="2023-09" db="EMBL/GenBank/DDBJ databases">
        <authorList>
            <person name="Wang M."/>
        </authorList>
    </citation>
    <scope>NUCLEOTIDE SEQUENCE [LARGE SCALE GENOMIC DNA]</scope>
    <source>
        <strain evidence="2">GT-2023</strain>
        <tissue evidence="2">Liver</tissue>
    </source>
</reference>
<evidence type="ECO:0000313" key="2">
    <source>
        <dbReference type="EMBL" id="KAL1265696.1"/>
    </source>
</evidence>
<organism evidence="2 3">
    <name type="scientific">Cirrhinus molitorella</name>
    <name type="common">mud carp</name>
    <dbReference type="NCBI Taxonomy" id="172907"/>
    <lineage>
        <taxon>Eukaryota</taxon>
        <taxon>Metazoa</taxon>
        <taxon>Chordata</taxon>
        <taxon>Craniata</taxon>
        <taxon>Vertebrata</taxon>
        <taxon>Euteleostomi</taxon>
        <taxon>Actinopterygii</taxon>
        <taxon>Neopterygii</taxon>
        <taxon>Teleostei</taxon>
        <taxon>Ostariophysi</taxon>
        <taxon>Cypriniformes</taxon>
        <taxon>Cyprinidae</taxon>
        <taxon>Labeoninae</taxon>
        <taxon>Labeonini</taxon>
        <taxon>Cirrhinus</taxon>
    </lineage>
</organism>
<comment type="caution">
    <text evidence="2">The sequence shown here is derived from an EMBL/GenBank/DDBJ whole genome shotgun (WGS) entry which is preliminary data.</text>
</comment>
<evidence type="ECO:0000313" key="3">
    <source>
        <dbReference type="Proteomes" id="UP001558613"/>
    </source>
</evidence>
<protein>
    <submittedName>
        <fullName evidence="2">Uncharacterized protein</fullName>
    </submittedName>
</protein>
<name>A0ABR3MM46_9TELE</name>
<feature type="chain" id="PRO_5045673733" evidence="1">
    <location>
        <begin position="25"/>
        <end position="225"/>
    </location>
</feature>
<accession>A0ABR3MM46</accession>
<proteinExistence type="predicted"/>
<keyword evidence="1" id="KW-0732">Signal</keyword>
<evidence type="ECO:0000256" key="1">
    <source>
        <dbReference type="SAM" id="SignalP"/>
    </source>
</evidence>
<dbReference type="EMBL" id="JAYMGO010000011">
    <property type="protein sequence ID" value="KAL1265696.1"/>
    <property type="molecule type" value="Genomic_DNA"/>
</dbReference>
<keyword evidence="3" id="KW-1185">Reference proteome</keyword>
<dbReference type="Proteomes" id="UP001558613">
    <property type="component" value="Unassembled WGS sequence"/>
</dbReference>
<gene>
    <name evidence="2" type="ORF">QQF64_003723</name>
</gene>
<sequence>MGTLLQGAVLHLFLFFSVSPSSCSFERQSSRNSVIFKLCQQVGTLMKILRPLHWNARSWPLHMSAQQRRERHAAQRYISHQKCLEGLLCDGDASFMLGEMQCRYHSHLFPSPDTPAEPQTLYQNGSIRGPCSLNRCDWAFVVVVNPSPGKGNPKRMVSEKVPSRPGRGDLALPPALINSSWLSEVIESNAFRHINRAAGRKARKLGKKALRGPLLNQQPMSQPPC</sequence>